<evidence type="ECO:0000313" key="2">
    <source>
        <dbReference type="WBParaSite" id="JU765_v2.g4511.t1"/>
    </source>
</evidence>
<protein>
    <submittedName>
        <fullName evidence="2">RNase H type-1 domain-containing protein</fullName>
    </submittedName>
</protein>
<dbReference type="Proteomes" id="UP000887576">
    <property type="component" value="Unplaced"/>
</dbReference>
<dbReference type="WBParaSite" id="JU765_v2.g4511.t1">
    <property type="protein sequence ID" value="JU765_v2.g4511.t1"/>
    <property type="gene ID" value="JU765_v2.g4511"/>
</dbReference>
<evidence type="ECO:0000313" key="1">
    <source>
        <dbReference type="Proteomes" id="UP000887576"/>
    </source>
</evidence>
<proteinExistence type="predicted"/>
<sequence length="172" mass="19742">MSVVPTPIYIRGIAIKNNTARCRGAHAIYWGEDSPKKLVDYIIFDAHEQRAELHAIIRILNLAAARKVEHIIIYTKLTYLLMILADLEMDKLKNNNWKDEHGKEVEHKDLLEKINTLRGQVNFTVLPLKDSNRVQTLTKSLSSLFAKIGHRAHEGTSVDTIEEEDYLRINTI</sequence>
<accession>A0AC34R9G8</accession>
<organism evidence="1 2">
    <name type="scientific">Panagrolaimus sp. JU765</name>
    <dbReference type="NCBI Taxonomy" id="591449"/>
    <lineage>
        <taxon>Eukaryota</taxon>
        <taxon>Metazoa</taxon>
        <taxon>Ecdysozoa</taxon>
        <taxon>Nematoda</taxon>
        <taxon>Chromadorea</taxon>
        <taxon>Rhabditida</taxon>
        <taxon>Tylenchina</taxon>
        <taxon>Panagrolaimomorpha</taxon>
        <taxon>Panagrolaimoidea</taxon>
        <taxon>Panagrolaimidae</taxon>
        <taxon>Panagrolaimus</taxon>
    </lineage>
</organism>
<reference evidence="2" key="1">
    <citation type="submission" date="2022-11" db="UniProtKB">
        <authorList>
            <consortium name="WormBaseParasite"/>
        </authorList>
    </citation>
    <scope>IDENTIFICATION</scope>
</reference>
<name>A0AC34R9G8_9BILA</name>